<feature type="transmembrane region" description="Helical" evidence="1">
    <location>
        <begin position="147"/>
        <end position="165"/>
    </location>
</feature>
<accession>A0A4R1QSR8</accession>
<keyword evidence="1" id="KW-0472">Membrane</keyword>
<reference evidence="2 3" key="1">
    <citation type="submission" date="2019-03" db="EMBL/GenBank/DDBJ databases">
        <title>Genomic Encyclopedia of Type Strains, Phase IV (KMG-IV): sequencing the most valuable type-strain genomes for metagenomic binning, comparative biology and taxonomic classification.</title>
        <authorList>
            <person name="Goeker M."/>
        </authorList>
    </citation>
    <scope>NUCLEOTIDE SEQUENCE [LARGE SCALE GENOMIC DNA]</scope>
    <source>
        <strain evidence="2 3">DSM 100556</strain>
    </source>
</reference>
<feature type="transmembrane region" description="Helical" evidence="1">
    <location>
        <begin position="38"/>
        <end position="58"/>
    </location>
</feature>
<feature type="transmembrane region" description="Helical" evidence="1">
    <location>
        <begin position="171"/>
        <end position="191"/>
    </location>
</feature>
<comment type="caution">
    <text evidence="2">The sequence shown here is derived from an EMBL/GenBank/DDBJ whole genome shotgun (WGS) entry which is preliminary data.</text>
</comment>
<evidence type="ECO:0000313" key="3">
    <source>
        <dbReference type="Proteomes" id="UP000295718"/>
    </source>
</evidence>
<evidence type="ECO:0000256" key="1">
    <source>
        <dbReference type="SAM" id="Phobius"/>
    </source>
</evidence>
<protein>
    <submittedName>
        <fullName evidence="2">Uncharacterized protein</fullName>
    </submittedName>
</protein>
<sequence length="218" mass="24683">MQMKKRVFGRIEAAFDILYLLSAFIIGIYLLYTGDLPVRILAGSMAFLLVFGDAFHLLPRIGVIITGKEERFTKALGIGKLITSITMTIFYLFLLQIGLMLFQPDASFLLSLPVYILALLRILLCLLPQNRWTDRYPPVRFGIYRNVPFFLQGLVVALLFAMHMGTVSAVSGMWIAIALSFGFYLPVVLWANENPKLGMLMLPKTCCYLWILVMCLNL</sequence>
<dbReference type="RefSeq" id="WP_242843246.1">
    <property type="nucleotide sequence ID" value="NZ_JPNB01000001.1"/>
</dbReference>
<keyword evidence="3" id="KW-1185">Reference proteome</keyword>
<evidence type="ECO:0000313" key="2">
    <source>
        <dbReference type="EMBL" id="TCL53894.1"/>
    </source>
</evidence>
<feature type="transmembrane region" description="Helical" evidence="1">
    <location>
        <begin position="78"/>
        <end position="102"/>
    </location>
</feature>
<dbReference type="Proteomes" id="UP000295718">
    <property type="component" value="Unassembled WGS sequence"/>
</dbReference>
<dbReference type="EMBL" id="SLUO01000024">
    <property type="protein sequence ID" value="TCL53894.1"/>
    <property type="molecule type" value="Genomic_DNA"/>
</dbReference>
<dbReference type="AlphaFoldDB" id="A0A4R1QSR8"/>
<feature type="transmembrane region" description="Helical" evidence="1">
    <location>
        <begin position="12"/>
        <end position="32"/>
    </location>
</feature>
<proteinExistence type="predicted"/>
<keyword evidence="1" id="KW-0812">Transmembrane</keyword>
<gene>
    <name evidence="2" type="ORF">EDD76_12415</name>
</gene>
<dbReference type="STRING" id="1469948.GCA_000732725_01078"/>
<name>A0A4R1QSR8_9FIRM</name>
<feature type="transmembrane region" description="Helical" evidence="1">
    <location>
        <begin position="108"/>
        <end position="127"/>
    </location>
</feature>
<organism evidence="2 3">
    <name type="scientific">Kineothrix alysoides</name>
    <dbReference type="NCBI Taxonomy" id="1469948"/>
    <lineage>
        <taxon>Bacteria</taxon>
        <taxon>Bacillati</taxon>
        <taxon>Bacillota</taxon>
        <taxon>Clostridia</taxon>
        <taxon>Lachnospirales</taxon>
        <taxon>Lachnospiraceae</taxon>
        <taxon>Kineothrix</taxon>
    </lineage>
</organism>
<keyword evidence="1" id="KW-1133">Transmembrane helix</keyword>